<evidence type="ECO:0000259" key="1">
    <source>
        <dbReference type="PROSITE" id="PS50943"/>
    </source>
</evidence>
<dbReference type="CDD" id="cd00093">
    <property type="entry name" value="HTH_XRE"/>
    <property type="match status" value="1"/>
</dbReference>
<evidence type="ECO:0000313" key="2">
    <source>
        <dbReference type="EMBL" id="WUQ82331.1"/>
    </source>
</evidence>
<dbReference type="InterPro" id="IPR010982">
    <property type="entry name" value="Lambda_DNA-bd_dom_sf"/>
</dbReference>
<organism evidence="2 3">
    <name type="scientific">Kitasatospora purpeofusca</name>
    <dbReference type="NCBI Taxonomy" id="67352"/>
    <lineage>
        <taxon>Bacteria</taxon>
        <taxon>Bacillati</taxon>
        <taxon>Actinomycetota</taxon>
        <taxon>Actinomycetes</taxon>
        <taxon>Kitasatosporales</taxon>
        <taxon>Streptomycetaceae</taxon>
        <taxon>Kitasatospora</taxon>
    </lineage>
</organism>
<dbReference type="EMBL" id="CP108110">
    <property type="protein sequence ID" value="WUQ82331.1"/>
    <property type="molecule type" value="Genomic_DNA"/>
</dbReference>
<dbReference type="SMART" id="SM00530">
    <property type="entry name" value="HTH_XRE"/>
    <property type="match status" value="1"/>
</dbReference>
<protein>
    <submittedName>
        <fullName evidence="2">Helix-turn-helix transcriptional regulator</fullName>
    </submittedName>
</protein>
<name>A0ABZ1TTR4_9ACTN</name>
<dbReference type="InterPro" id="IPR043917">
    <property type="entry name" value="DUF5753"/>
</dbReference>
<dbReference type="SUPFAM" id="SSF47413">
    <property type="entry name" value="lambda repressor-like DNA-binding domains"/>
    <property type="match status" value="1"/>
</dbReference>
<dbReference type="RefSeq" id="WP_328953398.1">
    <property type="nucleotide sequence ID" value="NZ_CP108110.1"/>
</dbReference>
<accession>A0ABZ1TTR4</accession>
<dbReference type="InterPro" id="IPR001387">
    <property type="entry name" value="Cro/C1-type_HTH"/>
</dbReference>
<proteinExistence type="predicted"/>
<sequence length="277" mass="31211">MNKRVLDPQASPAAEFGVLLRTSREQQGWTQDELATLIGCTSSYISALENGRRKLTQRIATALDRVFGSGEQFVREWGTSGHRALFEGFDEYLRDESKAATLRLFEINIVPSLLQVAAYVRAYQGAPVLRGIATQEQADERTARLFRRQQALAQDPAPLVQAVIDEGALRRPIGGREVMVAQLQYLETLAVHPRFLVQVSPFSAGESRPFAHPITLLTMQNRSIVGYGETERRGFLERDPKTLAEWTSEYDHLQAEALPRAASREFIRDVRKGFEHE</sequence>
<gene>
    <name evidence="2" type="ORF">OHA16_04685</name>
</gene>
<keyword evidence="3" id="KW-1185">Reference proteome</keyword>
<dbReference type="Pfam" id="PF13560">
    <property type="entry name" value="HTH_31"/>
    <property type="match status" value="1"/>
</dbReference>
<evidence type="ECO:0000313" key="3">
    <source>
        <dbReference type="Proteomes" id="UP001432222"/>
    </source>
</evidence>
<reference evidence="2" key="1">
    <citation type="submission" date="2022-10" db="EMBL/GenBank/DDBJ databases">
        <title>The complete genomes of actinobacterial strains from the NBC collection.</title>
        <authorList>
            <person name="Joergensen T.S."/>
            <person name="Alvarez Arevalo M."/>
            <person name="Sterndorff E.B."/>
            <person name="Faurdal D."/>
            <person name="Vuksanovic O."/>
            <person name="Mourched A.-S."/>
            <person name="Charusanti P."/>
            <person name="Shaw S."/>
            <person name="Blin K."/>
            <person name="Weber T."/>
        </authorList>
    </citation>
    <scope>NUCLEOTIDE SEQUENCE</scope>
    <source>
        <strain evidence="2">NBC_00222</strain>
    </source>
</reference>
<dbReference type="PROSITE" id="PS50943">
    <property type="entry name" value="HTH_CROC1"/>
    <property type="match status" value="1"/>
</dbReference>
<dbReference type="Pfam" id="PF19054">
    <property type="entry name" value="DUF5753"/>
    <property type="match status" value="1"/>
</dbReference>
<feature type="domain" description="HTH cro/C1-type" evidence="1">
    <location>
        <begin position="20"/>
        <end position="73"/>
    </location>
</feature>
<dbReference type="Gene3D" id="1.10.260.40">
    <property type="entry name" value="lambda repressor-like DNA-binding domains"/>
    <property type="match status" value="1"/>
</dbReference>
<dbReference type="Proteomes" id="UP001432222">
    <property type="component" value="Chromosome"/>
</dbReference>